<sequence length="132" mass="15403">MGTYHALGIIPKGDPFDIYSGPAAFDDLENSDIILDRRRERSITIDKDAYIEQYLEDHAMVEKECSYFDRHAIHRSLARYSESIKLEDFGEYEDRSPKVASKSVRSQVEEIKKEIRAEMLEELDRILKKFLG</sequence>
<gene>
    <name evidence="1" type="ORF">EHO65_18150</name>
</gene>
<dbReference type="EMBL" id="RQEY01000024">
    <property type="protein sequence ID" value="TGK36228.1"/>
    <property type="molecule type" value="Genomic_DNA"/>
</dbReference>
<dbReference type="Proteomes" id="UP000298097">
    <property type="component" value="Unassembled WGS sequence"/>
</dbReference>
<evidence type="ECO:0000313" key="1">
    <source>
        <dbReference type="EMBL" id="TGK36228.1"/>
    </source>
</evidence>
<evidence type="ECO:0000313" key="2">
    <source>
        <dbReference type="Proteomes" id="UP000298097"/>
    </source>
</evidence>
<dbReference type="AlphaFoldDB" id="A0A4R9GY17"/>
<organism evidence="1 2">
    <name type="scientific">Leptospira andrefontaineae</name>
    <dbReference type="NCBI Taxonomy" id="2484976"/>
    <lineage>
        <taxon>Bacteria</taxon>
        <taxon>Pseudomonadati</taxon>
        <taxon>Spirochaetota</taxon>
        <taxon>Spirochaetia</taxon>
        <taxon>Leptospirales</taxon>
        <taxon>Leptospiraceae</taxon>
        <taxon>Leptospira</taxon>
    </lineage>
</organism>
<protein>
    <submittedName>
        <fullName evidence="1">Uncharacterized protein</fullName>
    </submittedName>
</protein>
<keyword evidence="2" id="KW-1185">Reference proteome</keyword>
<dbReference type="RefSeq" id="WP_135775965.1">
    <property type="nucleotide sequence ID" value="NZ_RQEY01000024.1"/>
</dbReference>
<accession>A0A4R9GY17</accession>
<proteinExistence type="predicted"/>
<reference evidence="1" key="1">
    <citation type="journal article" date="2019" name="PLoS Negl. Trop. Dis.">
        <title>Revisiting the worldwide diversity of Leptospira species in the environment.</title>
        <authorList>
            <person name="Vincent A.T."/>
            <person name="Schiettekatte O."/>
            <person name="Bourhy P."/>
            <person name="Veyrier F.J."/>
            <person name="Picardeau M."/>
        </authorList>
    </citation>
    <scope>NUCLEOTIDE SEQUENCE [LARGE SCALE GENOMIC DNA]</scope>
    <source>
        <strain evidence="1">201800301</strain>
    </source>
</reference>
<name>A0A4R9GY17_9LEPT</name>
<comment type="caution">
    <text evidence="1">The sequence shown here is derived from an EMBL/GenBank/DDBJ whole genome shotgun (WGS) entry which is preliminary data.</text>
</comment>